<evidence type="ECO:0000256" key="1">
    <source>
        <dbReference type="SAM" id="Phobius"/>
    </source>
</evidence>
<dbReference type="HOGENOM" id="CLU_2663789_0_0_12"/>
<keyword evidence="1" id="KW-0472">Membrane</keyword>
<sequence length="75" mass="9150">MYTFMNRYSWIYYLLIFVFCVLLYFKATLIKKIGGEEKHERKFRRINKTVEEGKLRMGGGCDRKFKERAEVEKIE</sequence>
<organism evidence="2">
    <name type="scientific">Borrelia crocidurae DOU</name>
    <dbReference type="NCBI Taxonomy" id="1293575"/>
    <lineage>
        <taxon>Bacteria</taxon>
        <taxon>Pseudomonadati</taxon>
        <taxon>Spirochaetota</taxon>
        <taxon>Spirochaetia</taxon>
        <taxon>Spirochaetales</taxon>
        <taxon>Borreliaceae</taxon>
        <taxon>Borrelia</taxon>
    </lineage>
</organism>
<reference evidence="2" key="1">
    <citation type="submission" date="2013-02" db="EMBL/GenBank/DDBJ databases">
        <title>Comparative genomics of Borrelia species.</title>
        <authorList>
            <person name="Schwan T.G."/>
            <person name="Raffel S.J."/>
            <person name="Porcella S.F."/>
        </authorList>
    </citation>
    <scope>NUCLEOTIDE SEQUENCE</scope>
    <source>
        <strain evidence="2">DOU</strain>
        <plasmid evidence="2">unnamed</plasmid>
    </source>
</reference>
<keyword evidence="1" id="KW-0812">Transmembrane</keyword>
<accession>W5SKI4</accession>
<proteinExistence type="predicted"/>
<geneLocation type="plasmid" evidence="2">
    <name>unnamed</name>
</geneLocation>
<keyword evidence="1" id="KW-1133">Transmembrane helix</keyword>
<dbReference type="AlphaFoldDB" id="W5SKI4"/>
<protein>
    <submittedName>
        <fullName evidence="2">Uncharacterized protein</fullName>
    </submittedName>
</protein>
<keyword evidence="2" id="KW-0614">Plasmid</keyword>
<feature type="transmembrane region" description="Helical" evidence="1">
    <location>
        <begin position="12"/>
        <end position="29"/>
    </location>
</feature>
<dbReference type="EMBL" id="CP004331">
    <property type="protein sequence ID" value="AHH07679.1"/>
    <property type="molecule type" value="Genomic_DNA"/>
</dbReference>
<gene>
    <name evidence="2" type="ORF">BCD_1613</name>
</gene>
<evidence type="ECO:0000313" key="2">
    <source>
        <dbReference type="EMBL" id="AHH07679.1"/>
    </source>
</evidence>
<name>W5SKI4_9SPIR</name>